<evidence type="ECO:0000256" key="1">
    <source>
        <dbReference type="SAM" id="Coils"/>
    </source>
</evidence>
<dbReference type="EMBL" id="PQXM01000901">
    <property type="protein sequence ID" value="TGO67252.1"/>
    <property type="molecule type" value="Genomic_DNA"/>
</dbReference>
<feature type="domain" description="Extracellular mutant protein 11 C-terminal" evidence="3">
    <location>
        <begin position="373"/>
        <end position="516"/>
    </location>
</feature>
<feature type="compositionally biased region" description="Polar residues" evidence="2">
    <location>
        <begin position="207"/>
        <end position="216"/>
    </location>
</feature>
<proteinExistence type="predicted"/>
<organism evidence="4 5">
    <name type="scientific">Botrytis elliptica</name>
    <dbReference type="NCBI Taxonomy" id="278938"/>
    <lineage>
        <taxon>Eukaryota</taxon>
        <taxon>Fungi</taxon>
        <taxon>Dikarya</taxon>
        <taxon>Ascomycota</taxon>
        <taxon>Pezizomycotina</taxon>
        <taxon>Leotiomycetes</taxon>
        <taxon>Helotiales</taxon>
        <taxon>Sclerotiniaceae</taxon>
        <taxon>Botrytis</taxon>
    </lineage>
</organism>
<evidence type="ECO:0000313" key="4">
    <source>
        <dbReference type="EMBL" id="TGO67252.1"/>
    </source>
</evidence>
<dbReference type="Pfam" id="PF15463">
    <property type="entry name" value="ECM11"/>
    <property type="match status" value="1"/>
</dbReference>
<feature type="compositionally biased region" description="Basic and acidic residues" evidence="2">
    <location>
        <begin position="330"/>
        <end position="340"/>
    </location>
</feature>
<protein>
    <recommendedName>
        <fullName evidence="3">Extracellular mutant protein 11 C-terminal domain-containing protein</fullName>
    </recommendedName>
</protein>
<reference evidence="4 5" key="1">
    <citation type="submission" date="2017-12" db="EMBL/GenBank/DDBJ databases">
        <title>Comparative genomics of Botrytis spp.</title>
        <authorList>
            <person name="Valero-Jimenez C.A."/>
            <person name="Tapia P."/>
            <person name="Veloso J."/>
            <person name="Silva-Moreno E."/>
            <person name="Staats M."/>
            <person name="Valdes J.H."/>
            <person name="Van Kan J.A.L."/>
        </authorList>
    </citation>
    <scope>NUCLEOTIDE SEQUENCE [LARGE SCALE GENOMIC DNA]</scope>
    <source>
        <strain evidence="4 5">Be9601</strain>
    </source>
</reference>
<dbReference type="STRING" id="278938.A0A4Z1J6R0"/>
<evidence type="ECO:0000256" key="2">
    <source>
        <dbReference type="SAM" id="MobiDB-lite"/>
    </source>
</evidence>
<dbReference type="InterPro" id="IPR029178">
    <property type="entry name" value="Ecm11_C"/>
</dbReference>
<name>A0A4Z1J6R0_9HELO</name>
<comment type="caution">
    <text evidence="4">The sequence shown here is derived from an EMBL/GenBank/DDBJ whole genome shotgun (WGS) entry which is preliminary data.</text>
</comment>
<dbReference type="Proteomes" id="UP000297229">
    <property type="component" value="Unassembled WGS sequence"/>
</dbReference>
<dbReference type="AlphaFoldDB" id="A0A4Z1J6R0"/>
<dbReference type="GO" id="GO:0017025">
    <property type="term" value="F:TBP-class protein binding"/>
    <property type="evidence" value="ECO:0007669"/>
    <property type="project" value="TreeGrafter"/>
</dbReference>
<feature type="compositionally biased region" description="Polar residues" evidence="2">
    <location>
        <begin position="260"/>
        <end position="273"/>
    </location>
</feature>
<dbReference type="GO" id="GO:0070860">
    <property type="term" value="C:RNA polymerase I core factor complex"/>
    <property type="evidence" value="ECO:0007669"/>
    <property type="project" value="TreeGrafter"/>
</dbReference>
<feature type="region of interest" description="Disordered" evidence="2">
    <location>
        <begin position="388"/>
        <end position="409"/>
    </location>
</feature>
<accession>A0A4Z1J6R0</accession>
<gene>
    <name evidence="4" type="ORF">BELL_0903g00010</name>
</gene>
<evidence type="ECO:0000259" key="3">
    <source>
        <dbReference type="Pfam" id="PF15463"/>
    </source>
</evidence>
<feature type="compositionally biased region" description="Polar residues" evidence="2">
    <location>
        <begin position="341"/>
        <end position="360"/>
    </location>
</feature>
<keyword evidence="1" id="KW-0175">Coiled coil</keyword>
<feature type="region of interest" description="Disordered" evidence="2">
    <location>
        <begin position="309"/>
        <end position="360"/>
    </location>
</feature>
<dbReference type="PANTHER" id="PTHR28244:SF3">
    <property type="entry name" value="EXTRACELLULAR MUTANT PROTEIN 11 C-TERMINAL DOMAIN-CONTAINING PROTEIN"/>
    <property type="match status" value="1"/>
</dbReference>
<feature type="region of interest" description="Disordered" evidence="2">
    <location>
        <begin position="20"/>
        <end position="97"/>
    </location>
</feature>
<feature type="region of interest" description="Disordered" evidence="2">
    <location>
        <begin position="131"/>
        <end position="154"/>
    </location>
</feature>
<feature type="coiled-coil region" evidence="1">
    <location>
        <begin position="467"/>
        <end position="494"/>
    </location>
</feature>
<dbReference type="PANTHER" id="PTHR28244">
    <property type="entry name" value="RNA POLYMERASE I-SPECIFIC TRANSCRIPTION INITIATION FACTOR RRN11"/>
    <property type="match status" value="1"/>
</dbReference>
<keyword evidence="5" id="KW-1185">Reference proteome</keyword>
<dbReference type="GO" id="GO:0042790">
    <property type="term" value="P:nucleolar large rRNA transcription by RNA polymerase I"/>
    <property type="evidence" value="ECO:0007669"/>
    <property type="project" value="TreeGrafter"/>
</dbReference>
<dbReference type="InterPro" id="IPR053029">
    <property type="entry name" value="RNA_pol_I-specific_init_factor"/>
</dbReference>
<dbReference type="GO" id="GO:0001164">
    <property type="term" value="F:RNA polymerase I core promoter sequence-specific DNA binding"/>
    <property type="evidence" value="ECO:0007669"/>
    <property type="project" value="TreeGrafter"/>
</dbReference>
<feature type="compositionally biased region" description="Polar residues" evidence="2">
    <location>
        <begin position="86"/>
        <end position="97"/>
    </location>
</feature>
<feature type="region of interest" description="Disordered" evidence="2">
    <location>
        <begin position="201"/>
        <end position="295"/>
    </location>
</feature>
<feature type="compositionally biased region" description="Polar residues" evidence="2">
    <location>
        <begin position="317"/>
        <end position="328"/>
    </location>
</feature>
<sequence>MPLNFPFTNFLNNVYNMAGNPRLSGFLQQESDPTHPPSPSPQPLQQRTDRQAMAQKLRILPKKQRDASANMNRAHNQEPVYEQPAEFSQRNTVPGTNQMQAEYNPEEEQENAEHFEDSTVNSAFDETISQGNFRGGQDMGVMPTGGNREFDGGYHRGQQEELEQNNFHVAHENGYDRDSPQESVFGRQEYIEDARAPLQSRKIFHQPNGQGPQTQALGAPIYKQSQTPKPAIQSEIPLQSQKPHRNSPSKPKTFDRFNHAITNRPKNGMQTIGGSRKRGVDDGVFSPRPKSGKAQVEVLENAILPDNMQYRLPPLSPQDTQQGQSEGSSDGERYSEDSTHMQEQPALQSRPNFHAGNTQQQITHLNRADIPLDYDDAALKNMDYEQLKEESFEGPSALSEQPSEPDLSLSDRPIYERVSHHVEQLRPNNQEEMDRRRATMIEFFGSLSKNDWEEAGDWFLSRFSDTLEALKKARKEKRDMVAKFEEEIEKRERDVRGCLRTYNQDMERMKRGAKGVIEGNNV</sequence>
<evidence type="ECO:0000313" key="5">
    <source>
        <dbReference type="Proteomes" id="UP000297229"/>
    </source>
</evidence>